<dbReference type="SUPFAM" id="SSF53756">
    <property type="entry name" value="UDP-Glycosyltransferase/glycogen phosphorylase"/>
    <property type="match status" value="1"/>
</dbReference>
<keyword evidence="2" id="KW-0808">Transferase</keyword>
<evidence type="ECO:0000313" key="2">
    <source>
        <dbReference type="EMBL" id="MBB6500862.1"/>
    </source>
</evidence>
<comment type="caution">
    <text evidence="2">The sequence shown here is derived from an EMBL/GenBank/DDBJ whole genome shotgun (WGS) entry which is preliminary data.</text>
</comment>
<dbReference type="GO" id="GO:0016757">
    <property type="term" value="F:glycosyltransferase activity"/>
    <property type="evidence" value="ECO:0007669"/>
    <property type="project" value="InterPro"/>
</dbReference>
<dbReference type="PANTHER" id="PTHR12526:SF637">
    <property type="entry name" value="GLYCOSYLTRANSFERASE EPSF-RELATED"/>
    <property type="match status" value="1"/>
</dbReference>
<dbReference type="EMBL" id="JACHCC010000007">
    <property type="protein sequence ID" value="MBB6500862.1"/>
    <property type="molecule type" value="Genomic_DNA"/>
</dbReference>
<organism evidence="2 3">
    <name type="scientific">Pedobacter cryoconitis</name>
    <dbReference type="NCBI Taxonomy" id="188932"/>
    <lineage>
        <taxon>Bacteria</taxon>
        <taxon>Pseudomonadati</taxon>
        <taxon>Bacteroidota</taxon>
        <taxon>Sphingobacteriia</taxon>
        <taxon>Sphingobacteriales</taxon>
        <taxon>Sphingobacteriaceae</taxon>
        <taxon>Pedobacter</taxon>
    </lineage>
</organism>
<dbReference type="Pfam" id="PF00534">
    <property type="entry name" value="Glycos_transf_1"/>
    <property type="match status" value="1"/>
</dbReference>
<protein>
    <submittedName>
        <fullName evidence="2">Glycosyltransferase involved in cell wall biosynthesis</fullName>
    </submittedName>
</protein>
<accession>A0A7X0J6Q5</accession>
<dbReference type="AlphaFoldDB" id="A0A7X0J6Q5"/>
<proteinExistence type="predicted"/>
<dbReference type="RefSeq" id="WP_184626066.1">
    <property type="nucleotide sequence ID" value="NZ_JACHCC010000007.1"/>
</dbReference>
<gene>
    <name evidence="2" type="ORF">HDF25_003021</name>
</gene>
<dbReference type="CDD" id="cd03801">
    <property type="entry name" value="GT4_PimA-like"/>
    <property type="match status" value="1"/>
</dbReference>
<dbReference type="Gene3D" id="3.40.50.2000">
    <property type="entry name" value="Glycogen Phosphorylase B"/>
    <property type="match status" value="2"/>
</dbReference>
<dbReference type="InterPro" id="IPR001296">
    <property type="entry name" value="Glyco_trans_1"/>
</dbReference>
<feature type="domain" description="Glycosyl transferase family 1" evidence="1">
    <location>
        <begin position="178"/>
        <end position="344"/>
    </location>
</feature>
<reference evidence="2 3" key="1">
    <citation type="submission" date="2020-08" db="EMBL/GenBank/DDBJ databases">
        <title>Genomic Encyclopedia of Type Strains, Phase IV (KMG-V): Genome sequencing to study the core and pangenomes of soil and plant-associated prokaryotes.</title>
        <authorList>
            <person name="Whitman W."/>
        </authorList>
    </citation>
    <scope>NUCLEOTIDE SEQUENCE [LARGE SCALE GENOMIC DNA]</scope>
    <source>
        <strain evidence="2 3">M2T3</strain>
    </source>
</reference>
<dbReference type="Proteomes" id="UP000521017">
    <property type="component" value="Unassembled WGS sequence"/>
</dbReference>
<name>A0A7X0J6Q5_9SPHI</name>
<evidence type="ECO:0000259" key="1">
    <source>
        <dbReference type="Pfam" id="PF00534"/>
    </source>
</evidence>
<evidence type="ECO:0000313" key="3">
    <source>
        <dbReference type="Proteomes" id="UP000521017"/>
    </source>
</evidence>
<dbReference type="PANTHER" id="PTHR12526">
    <property type="entry name" value="GLYCOSYLTRANSFERASE"/>
    <property type="match status" value="1"/>
</dbReference>
<sequence length="368" mass="41656">MKIICVHQSADMYGSDRSFLQVIKYFNQSGDFEKITVILPRSGPLVAELEKLGVDIIYMNLSLLSKTYLMKLQWGKIIFPLFSFNSKRKLYNQYDVVYVNTSVILDFYLLAPFLKQMKVIHIREIPNKFLSKVLSFLLKCAGSKIIFNSNSTLNSFKKLDRSFVVHNAFEGFSKEFTTAIEERPDGLLHVLLIGRINGWKGQDFAIEALTKIRSSRVLLRIVGSTSLGNEGLVDELKKKVEKLGLTAQVEFLDFVSDTAGIYAWSDVVIVPSTKPEPFGRIAIEAMSLYRPVIAANHGGLPEIVENAVSGFLFEPNNMDSFVAALTNYIDDRKLLQQHGLNAKRVFDEKFSLNGFYQKIDSVFKSEMV</sequence>